<dbReference type="AlphaFoldDB" id="A0A8R1EF27"/>
<sequence>MAEDGETAVIRSLAPGPIEGVAYPLKVHYCG</sequence>
<name>A0A8R1EF27_CAEJA</name>
<evidence type="ECO:0000313" key="2">
    <source>
        <dbReference type="Proteomes" id="UP000005237"/>
    </source>
</evidence>
<organism evidence="1 2">
    <name type="scientific">Caenorhabditis japonica</name>
    <dbReference type="NCBI Taxonomy" id="281687"/>
    <lineage>
        <taxon>Eukaryota</taxon>
        <taxon>Metazoa</taxon>
        <taxon>Ecdysozoa</taxon>
        <taxon>Nematoda</taxon>
        <taxon>Chromadorea</taxon>
        <taxon>Rhabditida</taxon>
        <taxon>Rhabditina</taxon>
        <taxon>Rhabditomorpha</taxon>
        <taxon>Rhabditoidea</taxon>
        <taxon>Rhabditidae</taxon>
        <taxon>Peloderinae</taxon>
        <taxon>Caenorhabditis</taxon>
    </lineage>
</organism>
<keyword evidence="2" id="KW-1185">Reference proteome</keyword>
<evidence type="ECO:0000313" key="1">
    <source>
        <dbReference type="EnsemblMetazoa" id="CJA33728.1"/>
    </source>
</evidence>
<dbReference type="EnsemblMetazoa" id="CJA33728.1">
    <property type="protein sequence ID" value="CJA33728.1"/>
    <property type="gene ID" value="WBGene00209575"/>
</dbReference>
<protein>
    <submittedName>
        <fullName evidence="1">Uncharacterized protein</fullName>
    </submittedName>
</protein>
<reference evidence="2" key="1">
    <citation type="submission" date="2010-08" db="EMBL/GenBank/DDBJ databases">
        <authorList>
            <consortium name="Caenorhabditis japonica Sequencing Consortium"/>
            <person name="Wilson R.K."/>
        </authorList>
    </citation>
    <scope>NUCLEOTIDE SEQUENCE [LARGE SCALE GENOMIC DNA]</scope>
    <source>
        <strain evidence="2">DF5081</strain>
    </source>
</reference>
<dbReference type="Proteomes" id="UP000005237">
    <property type="component" value="Unassembled WGS sequence"/>
</dbReference>
<reference evidence="1" key="2">
    <citation type="submission" date="2022-06" db="UniProtKB">
        <authorList>
            <consortium name="EnsemblMetazoa"/>
        </authorList>
    </citation>
    <scope>IDENTIFICATION</scope>
    <source>
        <strain evidence="1">DF5081</strain>
    </source>
</reference>
<accession>A0A8R1EF27</accession>
<proteinExistence type="predicted"/>